<dbReference type="InterPro" id="IPR050109">
    <property type="entry name" value="HTH-type_TetR-like_transc_reg"/>
</dbReference>
<evidence type="ECO:0000259" key="6">
    <source>
        <dbReference type="PROSITE" id="PS50977"/>
    </source>
</evidence>
<dbReference type="InterPro" id="IPR001647">
    <property type="entry name" value="HTH_TetR"/>
</dbReference>
<protein>
    <submittedName>
        <fullName evidence="7">TetR/AcrR family transcriptional regulator</fullName>
    </submittedName>
</protein>
<keyword evidence="3" id="KW-0804">Transcription</keyword>
<dbReference type="InterPro" id="IPR036271">
    <property type="entry name" value="Tet_transcr_reg_TetR-rel_C_sf"/>
</dbReference>
<dbReference type="Gene3D" id="1.10.357.10">
    <property type="entry name" value="Tetracycline Repressor, domain 2"/>
    <property type="match status" value="1"/>
</dbReference>
<evidence type="ECO:0000256" key="2">
    <source>
        <dbReference type="ARBA" id="ARBA00023125"/>
    </source>
</evidence>
<feature type="DNA-binding region" description="H-T-H motif" evidence="4">
    <location>
        <begin position="47"/>
        <end position="66"/>
    </location>
</feature>
<gene>
    <name evidence="7" type="ORF">D3226_06370</name>
</gene>
<dbReference type="PANTHER" id="PTHR30055">
    <property type="entry name" value="HTH-TYPE TRANSCRIPTIONAL REGULATOR RUTR"/>
    <property type="match status" value="1"/>
</dbReference>
<comment type="caution">
    <text evidence="7">The sequence shown here is derived from an EMBL/GenBank/DDBJ whole genome shotgun (WGS) entry which is preliminary data.</text>
</comment>
<feature type="domain" description="HTH tetR-type" evidence="6">
    <location>
        <begin position="25"/>
        <end position="84"/>
    </location>
</feature>
<evidence type="ECO:0000256" key="1">
    <source>
        <dbReference type="ARBA" id="ARBA00023015"/>
    </source>
</evidence>
<dbReference type="EMBL" id="QYAD01000002">
    <property type="protein sequence ID" value="MBL3689583.1"/>
    <property type="molecule type" value="Genomic_DNA"/>
</dbReference>
<keyword evidence="1" id="KW-0805">Transcription regulation</keyword>
<dbReference type="PANTHER" id="PTHR30055:SF234">
    <property type="entry name" value="HTH-TYPE TRANSCRIPTIONAL REGULATOR BETI"/>
    <property type="match status" value="1"/>
</dbReference>
<dbReference type="Pfam" id="PF00440">
    <property type="entry name" value="TetR_N"/>
    <property type="match status" value="1"/>
</dbReference>
<evidence type="ECO:0000313" key="7">
    <source>
        <dbReference type="EMBL" id="MBL3689583.1"/>
    </source>
</evidence>
<dbReference type="InterPro" id="IPR009057">
    <property type="entry name" value="Homeodomain-like_sf"/>
</dbReference>
<evidence type="ECO:0000313" key="8">
    <source>
        <dbReference type="Proteomes" id="UP001646141"/>
    </source>
</evidence>
<dbReference type="PRINTS" id="PR00455">
    <property type="entry name" value="HTHTETR"/>
</dbReference>
<keyword evidence="2 4" id="KW-0238">DNA-binding</keyword>
<evidence type="ECO:0000256" key="3">
    <source>
        <dbReference type="ARBA" id="ARBA00023163"/>
    </source>
</evidence>
<dbReference type="SUPFAM" id="SSF48498">
    <property type="entry name" value="Tetracyclin repressor-like, C-terminal domain"/>
    <property type="match status" value="1"/>
</dbReference>
<accession>A0ABS1SN35</accession>
<organism evidence="7 8">
    <name type="scientific">Leucobacter chromiireducens subsp. chromiireducens</name>
    <dbReference type="NCBI Taxonomy" id="660067"/>
    <lineage>
        <taxon>Bacteria</taxon>
        <taxon>Bacillati</taxon>
        <taxon>Actinomycetota</taxon>
        <taxon>Actinomycetes</taxon>
        <taxon>Micrococcales</taxon>
        <taxon>Microbacteriaceae</taxon>
        <taxon>Leucobacter</taxon>
    </lineage>
</organism>
<dbReference type="SUPFAM" id="SSF46689">
    <property type="entry name" value="Homeodomain-like"/>
    <property type="match status" value="1"/>
</dbReference>
<evidence type="ECO:0000256" key="4">
    <source>
        <dbReference type="PROSITE-ProRule" id="PRU00335"/>
    </source>
</evidence>
<name>A0ABS1SN35_9MICO</name>
<sequence>MGRVNLPESDPAEAGPLRGRAREARSNDESILRAAREVFSEWGWGAPMSEIAARAGAGVASIYRRYPSKVELVNAIRVLSLEEICALAEASAQLGGADPAAASPDVSARPSVVGVFLRRQVIEAPGSRMPTFGQHVGTTPEIDRLSDRLHAALSELVRIDRDRGVIPADFGPADVMLTITHLRPVYAVPRERANELHLRHLDFVLAGLRARAAGQRVPGAADPAELGAPTSWAEWLRLNNDDDREQPRG</sequence>
<dbReference type="PROSITE" id="PS50977">
    <property type="entry name" value="HTH_TETR_2"/>
    <property type="match status" value="1"/>
</dbReference>
<proteinExistence type="predicted"/>
<dbReference type="Proteomes" id="UP001646141">
    <property type="component" value="Unassembled WGS sequence"/>
</dbReference>
<keyword evidence="8" id="KW-1185">Reference proteome</keyword>
<evidence type="ECO:0000256" key="5">
    <source>
        <dbReference type="SAM" id="MobiDB-lite"/>
    </source>
</evidence>
<reference evidence="7 8" key="1">
    <citation type="submission" date="2018-09" db="EMBL/GenBank/DDBJ databases">
        <title>Comparative genomics of Leucobacter spp.</title>
        <authorList>
            <person name="Reis A.C."/>
            <person name="Kolvenbach B.A."/>
            <person name="Corvini P.F.X."/>
            <person name="Nunes O.C."/>
        </authorList>
    </citation>
    <scope>NUCLEOTIDE SEQUENCE [LARGE SCALE GENOMIC DNA]</scope>
    <source>
        <strain evidence="7 8">L-1</strain>
    </source>
</reference>
<feature type="region of interest" description="Disordered" evidence="5">
    <location>
        <begin position="1"/>
        <end position="26"/>
    </location>
</feature>